<dbReference type="InterPro" id="IPR015943">
    <property type="entry name" value="WD40/YVTN_repeat-like_dom_sf"/>
</dbReference>
<proteinExistence type="predicted"/>
<feature type="domain" description="Photosynthesis system II assembly factor Ycf48/Hcf136-like" evidence="4">
    <location>
        <begin position="260"/>
        <end position="386"/>
    </location>
</feature>
<dbReference type="OrthoDB" id="226401at2"/>
<accession>D5SU79</accession>
<dbReference type="KEGG" id="plm:Plim_3319"/>
<organism evidence="5 6">
    <name type="scientific">Planctopirus limnophila (strain ATCC 43296 / DSM 3776 / IFAM 1008 / Mu 290)</name>
    <name type="common">Planctomyces limnophilus</name>
    <dbReference type="NCBI Taxonomy" id="521674"/>
    <lineage>
        <taxon>Bacteria</taxon>
        <taxon>Pseudomonadati</taxon>
        <taxon>Planctomycetota</taxon>
        <taxon>Planctomycetia</taxon>
        <taxon>Planctomycetales</taxon>
        <taxon>Planctomycetaceae</taxon>
        <taxon>Planctopirus</taxon>
    </lineage>
</organism>
<dbReference type="InterPro" id="IPR028203">
    <property type="entry name" value="PSII_CF48-like_dom"/>
</dbReference>
<reference evidence="5 6" key="1">
    <citation type="journal article" date="2010" name="Stand. Genomic Sci.">
        <title>Complete genome sequence of Planctomyces limnophilus type strain (Mu 290).</title>
        <authorList>
            <person name="Labutti K."/>
            <person name="Sikorski J."/>
            <person name="Schneider S."/>
            <person name="Nolan M."/>
            <person name="Lucas S."/>
            <person name="Glavina Del Rio T."/>
            <person name="Tice H."/>
            <person name="Cheng J.F."/>
            <person name="Goodwin L."/>
            <person name="Pitluck S."/>
            <person name="Liolios K."/>
            <person name="Ivanova N."/>
            <person name="Mavromatis K."/>
            <person name="Mikhailova N."/>
            <person name="Pati A."/>
            <person name="Chen A."/>
            <person name="Palaniappan K."/>
            <person name="Land M."/>
            <person name="Hauser L."/>
            <person name="Chang Y.J."/>
            <person name="Jeffries C.D."/>
            <person name="Tindall B.J."/>
            <person name="Rohde M."/>
            <person name="Goker M."/>
            <person name="Woyke T."/>
            <person name="Bristow J."/>
            <person name="Eisen J.A."/>
            <person name="Markowitz V."/>
            <person name="Hugenholtz P."/>
            <person name="Kyrpides N.C."/>
            <person name="Klenk H.P."/>
            <person name="Lapidus A."/>
        </authorList>
    </citation>
    <scope>NUCLEOTIDE SEQUENCE [LARGE SCALE GENOMIC DNA]</scope>
    <source>
        <strain evidence="6">ATCC 43296 / DSM 3776 / IFAM 1008 / 290</strain>
    </source>
</reference>
<evidence type="ECO:0000256" key="3">
    <source>
        <dbReference type="SAM" id="Phobius"/>
    </source>
</evidence>
<dbReference type="SUPFAM" id="SSF49344">
    <property type="entry name" value="CBD9-like"/>
    <property type="match status" value="1"/>
</dbReference>
<dbReference type="Gene3D" id="2.130.10.10">
    <property type="entry name" value="YVTN repeat-like/Quinoprotein amine dehydrogenase"/>
    <property type="match status" value="2"/>
</dbReference>
<dbReference type="EMBL" id="CP001744">
    <property type="protein sequence ID" value="ADG69132.1"/>
    <property type="molecule type" value="Genomic_DNA"/>
</dbReference>
<keyword evidence="1" id="KW-0602">Photosynthesis</keyword>
<feature type="transmembrane region" description="Helical" evidence="3">
    <location>
        <begin position="20"/>
        <end position="42"/>
    </location>
</feature>
<keyword evidence="3" id="KW-0812">Transmembrane</keyword>
<dbReference type="PANTHER" id="PTHR47199">
    <property type="entry name" value="PHOTOSYSTEM II STABILITY/ASSEMBLY FACTOR HCF136, CHLOROPLASTIC"/>
    <property type="match status" value="1"/>
</dbReference>
<dbReference type="SUPFAM" id="SSF110296">
    <property type="entry name" value="Oligoxyloglucan reducing end-specific cellobiohydrolase"/>
    <property type="match status" value="2"/>
</dbReference>
<gene>
    <name evidence="5" type="ordered locus">Plim_3319</name>
</gene>
<evidence type="ECO:0000256" key="2">
    <source>
        <dbReference type="ARBA" id="ARBA00023276"/>
    </source>
</evidence>
<keyword evidence="3" id="KW-0472">Membrane</keyword>
<evidence type="ECO:0000313" key="6">
    <source>
        <dbReference type="Proteomes" id="UP000002220"/>
    </source>
</evidence>
<dbReference type="Proteomes" id="UP000002220">
    <property type="component" value="Chromosome"/>
</dbReference>
<dbReference type="AlphaFoldDB" id="D5SU79"/>
<dbReference type="RefSeq" id="WP_013111563.1">
    <property type="nucleotide sequence ID" value="NC_014148.1"/>
</dbReference>
<evidence type="ECO:0000313" key="5">
    <source>
        <dbReference type="EMBL" id="ADG69132.1"/>
    </source>
</evidence>
<dbReference type="STRING" id="521674.Plim_3319"/>
<dbReference type="eggNOG" id="COG4447">
    <property type="taxonomic scope" value="Bacteria"/>
</dbReference>
<name>D5SU79_PLAL2</name>
<evidence type="ECO:0000256" key="1">
    <source>
        <dbReference type="ARBA" id="ARBA00022531"/>
    </source>
</evidence>
<dbReference type="Pfam" id="PF14870">
    <property type="entry name" value="PSII_BNR"/>
    <property type="match status" value="1"/>
</dbReference>
<evidence type="ECO:0000259" key="4">
    <source>
        <dbReference type="Pfam" id="PF14870"/>
    </source>
</evidence>
<keyword evidence="2" id="KW-0604">Photosystem II</keyword>
<dbReference type="GO" id="GO:0009523">
    <property type="term" value="C:photosystem II"/>
    <property type="evidence" value="ECO:0007669"/>
    <property type="project" value="UniProtKB-KW"/>
</dbReference>
<dbReference type="Gene3D" id="2.60.40.1190">
    <property type="match status" value="1"/>
</dbReference>
<sequence>MKSVRLPAFHDQPSIFRWPLTRIVMGYCVAMVGMSLCPAVLLKSLVASEPVLSAVTPLQDDATLRAVCTVGKKHIFAVGDRGVVWISNDAGATWRFSLAQSSLAQSSHAQGTGSPRLIHLKCAQFVTDQIGWVGGYVGEPSDHHLQGVLLSTTDGGMTWQELGAGQLPPVQHVQFFDMDQAAVVVAADDDVPTGVMRTVDGGTTWHRLAGQRQGHWKTAAWFSPEMGLVAGSDLKISLVGDEQLLPSKMPGGSLRTLRGAFVTKDERGWLVGDGATVLTTTNGGIVWDLPQGEFPPAARRLMDFRGVHGLGEHVWIVGSPGSVIWHSSNAGQAWENISTGETAPLEAVRFVPTTADQLEHAATGYAVGHLGLILKTTDSGKTWKALRGGGRRAALTIMPARTERISSWALAKASGEQGYRSSVILLSAGLDAKLEHEEGLIHSASNEELRRAGVLLAGGNALEEGWAFPLSTPGMQHNRDALFRDWMLKTENKLPEMLLGQIVRHLRTWRPDVVMLDQPAADDAVAQLLFAAMCRAIPLAADATRLFEQQEVVGLAPWSVSRVLLRLPDGSVGDAQLEAFEFLPRTGVSVKTAAARADGLLEIQRQGLLQREAYRRLDPAQLVGGIGSLPAVSAQASQDLFAGLSISPGTAARRGLLPVDDQILAERMKAAAKLRNVESFTGQQLGDPRVAGQMLAQVGPILAGLDQAQGAAFLAQLARDYRQHDQYDLLEQTQLELIRRYPTSPERTSALRWLVAYWTSGEMMYQLSRKEGSLTSVVTADTRPTIRRVGANGEELANDDGSYSSRDRSPIVQARAEGRIQSGRGDYQNDQLKGRQKRAAELLAMLELQERRVFQSSEVQFPLAALKRHRGSFGEADSIYRSLLIRQQAQSAEASATISTDPIHQIAAMEMWITAATGASPGTIATSQYVSHKPVLDGLLSDDCWQVAKDLSLQKPGLSNLELADQPRDFVMIAHDREFLYLAGKCHRHPGHRANPVETSGRTYDAPLEELDRVRISLDIDRDYVSAYHFEISETGAVSESCWERVRWNPAWFVAVDGDAEGWRFEAAIAWSELAAQAPATNHVYAAKAMRILPAIETRHWPPATTDSSANVPIGLIRFE</sequence>
<dbReference type="HOGENOM" id="CLU_288995_0_0_0"/>
<dbReference type="PANTHER" id="PTHR47199:SF2">
    <property type="entry name" value="PHOTOSYSTEM II STABILITY_ASSEMBLY FACTOR HCF136, CHLOROPLASTIC"/>
    <property type="match status" value="1"/>
</dbReference>
<keyword evidence="6" id="KW-1185">Reference proteome</keyword>
<protein>
    <submittedName>
        <fullName evidence="5">Uncharacterized photosystem II stability/assembly factor-like protein</fullName>
    </submittedName>
</protein>
<keyword evidence="3" id="KW-1133">Transmembrane helix</keyword>
<dbReference type="GO" id="GO:0015979">
    <property type="term" value="P:photosynthesis"/>
    <property type="evidence" value="ECO:0007669"/>
    <property type="project" value="UniProtKB-KW"/>
</dbReference>